<evidence type="ECO:0000313" key="5">
    <source>
        <dbReference type="Proteomes" id="UP000094285"/>
    </source>
</evidence>
<dbReference type="GO" id="GO:0000049">
    <property type="term" value="F:tRNA binding"/>
    <property type="evidence" value="ECO:0007669"/>
    <property type="project" value="UniProtKB-KW"/>
</dbReference>
<dbReference type="EMBL" id="KV453915">
    <property type="protein sequence ID" value="ODV77300.1"/>
    <property type="molecule type" value="Genomic_DNA"/>
</dbReference>
<dbReference type="GO" id="GO:0004045">
    <property type="term" value="F:peptidyl-tRNA hydrolase activity"/>
    <property type="evidence" value="ECO:0007669"/>
    <property type="project" value="InterPro"/>
</dbReference>
<proteinExistence type="predicted"/>
<evidence type="ECO:0000256" key="1">
    <source>
        <dbReference type="ARBA" id="ARBA00022555"/>
    </source>
</evidence>
<protein>
    <submittedName>
        <fullName evidence="4">Peptidyl-tRNA hydrolase</fullName>
    </submittedName>
</protein>
<keyword evidence="3" id="KW-0694">RNA-binding</keyword>
<keyword evidence="5" id="KW-1185">Reference proteome</keyword>
<dbReference type="RefSeq" id="XP_020062422.1">
    <property type="nucleotide sequence ID" value="XM_020210486.1"/>
</dbReference>
<keyword evidence="2 4" id="KW-0378">Hydrolase</keyword>
<accession>A0A1E4SCQ5</accession>
<organism evidence="4 5">
    <name type="scientific">Suhomyces tanzawaensis NRRL Y-17324</name>
    <dbReference type="NCBI Taxonomy" id="984487"/>
    <lineage>
        <taxon>Eukaryota</taxon>
        <taxon>Fungi</taxon>
        <taxon>Dikarya</taxon>
        <taxon>Ascomycota</taxon>
        <taxon>Saccharomycotina</taxon>
        <taxon>Pichiomycetes</taxon>
        <taxon>Debaryomycetaceae</taxon>
        <taxon>Suhomyces</taxon>
    </lineage>
</organism>
<evidence type="ECO:0000256" key="3">
    <source>
        <dbReference type="ARBA" id="ARBA00022884"/>
    </source>
</evidence>
<dbReference type="AlphaFoldDB" id="A0A1E4SCQ5"/>
<dbReference type="PANTHER" id="PTHR17224:SF1">
    <property type="entry name" value="PEPTIDYL-TRNA HYDROLASE"/>
    <property type="match status" value="1"/>
</dbReference>
<dbReference type="Gene3D" id="3.40.50.1470">
    <property type="entry name" value="Peptidyl-tRNA hydrolase"/>
    <property type="match status" value="1"/>
</dbReference>
<dbReference type="Proteomes" id="UP000094285">
    <property type="component" value="Unassembled WGS sequence"/>
</dbReference>
<gene>
    <name evidence="4" type="ORF">CANTADRAFT_55743</name>
</gene>
<reference evidence="5" key="1">
    <citation type="submission" date="2016-05" db="EMBL/GenBank/DDBJ databases">
        <title>Comparative genomics of biotechnologically important yeasts.</title>
        <authorList>
            <consortium name="DOE Joint Genome Institute"/>
            <person name="Riley R."/>
            <person name="Haridas S."/>
            <person name="Wolfe K.H."/>
            <person name="Lopes M.R."/>
            <person name="Hittinger C.T."/>
            <person name="Goker M."/>
            <person name="Salamov A."/>
            <person name="Wisecaver J."/>
            <person name="Long T.M."/>
            <person name="Aerts A.L."/>
            <person name="Barry K."/>
            <person name="Choi C."/>
            <person name="Clum A."/>
            <person name="Coughlan A.Y."/>
            <person name="Deshpande S."/>
            <person name="Douglass A.P."/>
            <person name="Hanson S.J."/>
            <person name="Klenk H.-P."/>
            <person name="Labutti K."/>
            <person name="Lapidus A."/>
            <person name="Lindquist E."/>
            <person name="Lipzen A."/>
            <person name="Meier-Kolthoff J.P."/>
            <person name="Ohm R.A."/>
            <person name="Otillar R.P."/>
            <person name="Pangilinan J."/>
            <person name="Peng Y."/>
            <person name="Rokas A."/>
            <person name="Rosa C.A."/>
            <person name="Scheuner C."/>
            <person name="Sibirny A.A."/>
            <person name="Slot J.C."/>
            <person name="Stielow J.B."/>
            <person name="Sun H."/>
            <person name="Kurtzman C.P."/>
            <person name="Blackwell M."/>
            <person name="Grigoriev I.V."/>
            <person name="Jeffries T.W."/>
        </authorList>
    </citation>
    <scope>NUCLEOTIDE SEQUENCE [LARGE SCALE GENOMIC DNA]</scope>
    <source>
        <strain evidence="5">NRRL Y-17324</strain>
    </source>
</reference>
<sequence length="203" mass="22505">MDTVVIFSIGNPGPVNRHSAGHLMLLKLMEHYDASPLVKGGKGKYSSSQVGEGSVIFAKSNCYMNESGQALKDFTASERLSLESIIVVLYDDFENKLGKVKLSPFKAKESHNGLKSIYQFLGPSRYENCFKLGVGIGPKPSNASRDSMASWVLSAFKMDEKQVLVTDGVELLVMYLQEFLERDGHIPDFNKFNAHMTKVFAAR</sequence>
<dbReference type="OrthoDB" id="1711136at2759"/>
<dbReference type="SUPFAM" id="SSF53178">
    <property type="entry name" value="Peptidyl-tRNA hydrolase-like"/>
    <property type="match status" value="1"/>
</dbReference>
<dbReference type="PANTHER" id="PTHR17224">
    <property type="entry name" value="PEPTIDYL-TRNA HYDROLASE"/>
    <property type="match status" value="1"/>
</dbReference>
<name>A0A1E4SCQ5_9ASCO</name>
<dbReference type="STRING" id="984487.A0A1E4SCQ5"/>
<dbReference type="InterPro" id="IPR036416">
    <property type="entry name" value="Pept_tRNA_hydro_sf"/>
</dbReference>
<evidence type="ECO:0000313" key="4">
    <source>
        <dbReference type="EMBL" id="ODV77300.1"/>
    </source>
</evidence>
<dbReference type="GeneID" id="30984622"/>
<keyword evidence="1" id="KW-0820">tRNA-binding</keyword>
<dbReference type="InterPro" id="IPR001328">
    <property type="entry name" value="Pept_tRNA_hydro"/>
</dbReference>
<evidence type="ECO:0000256" key="2">
    <source>
        <dbReference type="ARBA" id="ARBA00022801"/>
    </source>
</evidence>
<dbReference type="Pfam" id="PF01195">
    <property type="entry name" value="Pept_tRNA_hydro"/>
    <property type="match status" value="1"/>
</dbReference>